<keyword evidence="4" id="KW-0288">FMN</keyword>
<evidence type="ECO:0000313" key="7">
    <source>
        <dbReference type="Proteomes" id="UP000289664"/>
    </source>
</evidence>
<name>B0NBA7_CLOS5</name>
<protein>
    <submittedName>
        <fullName evidence="6">FMN reductase [NAD(P)H]</fullName>
        <ecNumber evidence="6">1.5.1.39</ecNumber>
    </submittedName>
</protein>
<dbReference type="AlphaFoldDB" id="B0NBA7"/>
<dbReference type="KEGG" id="csci:HDCHBGLK_02829"/>
<dbReference type="InterPro" id="IPR029479">
    <property type="entry name" value="Nitroreductase"/>
</dbReference>
<dbReference type="Pfam" id="PF00881">
    <property type="entry name" value="Nitroreductase"/>
    <property type="match status" value="1"/>
</dbReference>
<dbReference type="STRING" id="411468.CLOSCI_00727"/>
<evidence type="ECO:0000256" key="5">
    <source>
        <dbReference type="ARBA" id="ARBA00023002"/>
    </source>
</evidence>
<evidence type="ECO:0000313" key="6">
    <source>
        <dbReference type="EMBL" id="QBF75419.1"/>
    </source>
</evidence>
<dbReference type="SUPFAM" id="SSF55469">
    <property type="entry name" value="FMN-dependent nitroreductase-like"/>
    <property type="match status" value="1"/>
</dbReference>
<evidence type="ECO:0000256" key="2">
    <source>
        <dbReference type="ARBA" id="ARBA00007118"/>
    </source>
</evidence>
<reference evidence="6 7" key="1">
    <citation type="journal article" date="2019" name="Appl. Environ. Microbiol.">
        <title>Clostridium scindens ATCC 35704: integration of nutritional requirements, the complete genome sequence, and global transcriptional responses to bile acids.</title>
        <authorList>
            <person name="Devendran S."/>
            <person name="Shrestha R."/>
            <person name="Alves J.M.P."/>
            <person name="Wolf P.G."/>
            <person name="Ly L."/>
            <person name="Hernandez A.G."/>
            <person name="Mendez-Garcia C."/>
            <person name="Inboden A."/>
            <person name="Wiley J."/>
            <person name="Paul O."/>
            <person name="Allen A."/>
            <person name="Springer E."/>
            <person name="Wright C.L."/>
            <person name="Fields C.J."/>
            <person name="Daniel S.L."/>
            <person name="Ridlon J.M."/>
        </authorList>
    </citation>
    <scope>NUCLEOTIDE SEQUENCE [LARGE SCALE GENOMIC DNA]</scope>
    <source>
        <strain evidence="6 7">ATCC 35704</strain>
    </source>
</reference>
<dbReference type="EC" id="1.5.1.39" evidence="6"/>
<gene>
    <name evidence="6" type="primary">nfrA2</name>
    <name evidence="6" type="ORF">HDCHBGLK_02829</name>
</gene>
<evidence type="ECO:0000256" key="3">
    <source>
        <dbReference type="ARBA" id="ARBA00022630"/>
    </source>
</evidence>
<dbReference type="PANTHER" id="PTHR43673">
    <property type="entry name" value="NAD(P)H NITROREDUCTASE YDGI-RELATED"/>
    <property type="match status" value="1"/>
</dbReference>
<evidence type="ECO:0000256" key="1">
    <source>
        <dbReference type="ARBA" id="ARBA00001917"/>
    </source>
</evidence>
<keyword evidence="5 6" id="KW-0560">Oxidoreductase</keyword>
<dbReference type="GO" id="GO:0008752">
    <property type="term" value="F:FMN reductase [NAD(P)H] activity"/>
    <property type="evidence" value="ECO:0007669"/>
    <property type="project" value="UniProtKB-EC"/>
</dbReference>
<dbReference type="CDD" id="cd20609">
    <property type="entry name" value="nitroreductase"/>
    <property type="match status" value="1"/>
</dbReference>
<dbReference type="EMBL" id="CP036170">
    <property type="protein sequence ID" value="QBF75419.1"/>
    <property type="molecule type" value="Genomic_DNA"/>
</dbReference>
<organism evidence="6 7">
    <name type="scientific">Clostridium scindens (strain ATCC 35704 / DSM 5676 / VPI 13733 / 19)</name>
    <dbReference type="NCBI Taxonomy" id="411468"/>
    <lineage>
        <taxon>Bacteria</taxon>
        <taxon>Bacillati</taxon>
        <taxon>Bacillota</taxon>
        <taxon>Clostridia</taxon>
        <taxon>Lachnospirales</taxon>
        <taxon>Lachnospiraceae</taxon>
    </lineage>
</organism>
<sequence>MNFLDIAKTRFSVRKYTDKKVEAEKLDQILNAAHVAPTAANLQPVRLLVIQQEEGLKKISKAANLHGAPLAILVCADHSKAWKRPFDGKKTTDIDASILTDHMMLEATELGLGSVWICFFKPDIIKEEFQLPDSLEPINILAIGYADEAPADPERHLATRIPLGQLVSYEKLDLTIYKSTGAARFKTNHAAHIPIISNYFRCQISLLYSAIVRSEEKYPAIAMLVSIFLLHALRSAYSSYARFLVAI</sequence>
<comment type="cofactor">
    <cofactor evidence="1">
        <name>FMN</name>
        <dbReference type="ChEBI" id="CHEBI:58210"/>
    </cofactor>
</comment>
<dbReference type="InterPro" id="IPR000415">
    <property type="entry name" value="Nitroreductase-like"/>
</dbReference>
<keyword evidence="3" id="KW-0285">Flavoprotein</keyword>
<accession>B0NBA7</accession>
<dbReference type="PANTHER" id="PTHR43673:SF2">
    <property type="entry name" value="NITROREDUCTASE"/>
    <property type="match status" value="1"/>
</dbReference>
<dbReference type="HOGENOM" id="CLU_070764_7_1_9"/>
<evidence type="ECO:0000256" key="4">
    <source>
        <dbReference type="ARBA" id="ARBA00022643"/>
    </source>
</evidence>
<proteinExistence type="inferred from homology"/>
<dbReference type="Gene3D" id="3.40.109.10">
    <property type="entry name" value="NADH Oxidase"/>
    <property type="match status" value="1"/>
</dbReference>
<dbReference type="eggNOG" id="COG0778">
    <property type="taxonomic scope" value="Bacteria"/>
</dbReference>
<keyword evidence="7" id="KW-1185">Reference proteome</keyword>
<comment type="similarity">
    <text evidence="2">Belongs to the nitroreductase family.</text>
</comment>
<dbReference type="Proteomes" id="UP000289664">
    <property type="component" value="Chromosome"/>
</dbReference>